<accession>A0ABY6Z495</accession>
<dbReference type="RefSeq" id="WP_268044447.1">
    <property type="nucleotide sequence ID" value="NZ_CP104064.1"/>
</dbReference>
<proteinExistence type="predicted"/>
<dbReference type="Proteomes" id="UP001164803">
    <property type="component" value="Chromosome"/>
</dbReference>
<protein>
    <submittedName>
        <fullName evidence="1">Uncharacterized protein</fullName>
    </submittedName>
</protein>
<dbReference type="EMBL" id="CP104064">
    <property type="protein sequence ID" value="WAH37016.1"/>
    <property type="molecule type" value="Genomic_DNA"/>
</dbReference>
<name>A0ABY6Z495_9BACL</name>
<evidence type="ECO:0000313" key="1">
    <source>
        <dbReference type="EMBL" id="WAH37016.1"/>
    </source>
</evidence>
<organism evidence="1 2">
    <name type="scientific">Alicyclobacillus dauci</name>
    <dbReference type="NCBI Taxonomy" id="1475485"/>
    <lineage>
        <taxon>Bacteria</taxon>
        <taxon>Bacillati</taxon>
        <taxon>Bacillota</taxon>
        <taxon>Bacilli</taxon>
        <taxon>Bacillales</taxon>
        <taxon>Alicyclobacillaceae</taxon>
        <taxon>Alicyclobacillus</taxon>
    </lineage>
</organism>
<keyword evidence="2" id="KW-1185">Reference proteome</keyword>
<evidence type="ECO:0000313" key="2">
    <source>
        <dbReference type="Proteomes" id="UP001164803"/>
    </source>
</evidence>
<gene>
    <name evidence="1" type="ORF">NZD86_00045</name>
</gene>
<reference evidence="1" key="1">
    <citation type="submission" date="2022-08" db="EMBL/GenBank/DDBJ databases">
        <title>Alicyclobacillus dauci DSM2870, complete genome.</title>
        <authorList>
            <person name="Wang Q."/>
            <person name="Cai R."/>
            <person name="Wang Z."/>
        </authorList>
    </citation>
    <scope>NUCLEOTIDE SEQUENCE</scope>
    <source>
        <strain evidence="1">DSM 28700</strain>
    </source>
</reference>
<sequence length="40" mass="4576">MKERAKLQQTKSNVFGAANLEYGYATDRRIMQTIVADGHY</sequence>